<dbReference type="OrthoDB" id="5192877at2"/>
<feature type="transmembrane region" description="Helical" evidence="2">
    <location>
        <begin position="57"/>
        <end position="78"/>
    </location>
</feature>
<feature type="transmembrane region" description="Helical" evidence="2">
    <location>
        <begin position="32"/>
        <end position="51"/>
    </location>
</feature>
<feature type="compositionally biased region" description="Basic and acidic residues" evidence="1">
    <location>
        <begin position="212"/>
        <end position="249"/>
    </location>
</feature>
<evidence type="ECO:0000259" key="3">
    <source>
        <dbReference type="Pfam" id="PF20177"/>
    </source>
</evidence>
<reference evidence="4 5" key="1">
    <citation type="submission" date="2016-10" db="EMBL/GenBank/DDBJ databases">
        <authorList>
            <person name="de Groot N.N."/>
        </authorList>
    </citation>
    <scope>NUCLEOTIDE SEQUENCE [LARGE SCALE GENOMIC DNA]</scope>
    <source>
        <strain evidence="4 5">CPCC 202699</strain>
    </source>
</reference>
<accession>A0A1H3EE56</accession>
<feature type="domain" description="DUF6542" evidence="3">
    <location>
        <begin position="31"/>
        <end position="151"/>
    </location>
</feature>
<evidence type="ECO:0000313" key="4">
    <source>
        <dbReference type="EMBL" id="SDX76915.1"/>
    </source>
</evidence>
<sequence length="287" mass="31824">MTAIRDRQSDPDADDIPVPWDERPIISDRRGLPWWGAVLVGFGMAVLGAFIDQKLQGHLTLLFQACYCLGAVAAVCAVQRRGLFGPMVQPPLVLAVTVPGVVLLAADLSQDTDMLSKALKIGRPLIDGFPTMAITTGVTLAIGIFRIFRERDPDAGVKVKKGTKPAKRDDDEERPARNTAASRVPAGAAKTPERRPRRPASETGSAPVRRPRPADDAAPRRRTPREEPRQRPRAPRDGDEPPRRREPRGDTPPPRRRTPRAEPPRGDNPPRRAPRREPPQRRPWDED</sequence>
<dbReference type="RefSeq" id="WP_091289870.1">
    <property type="nucleotide sequence ID" value="NZ_FNON01000003.1"/>
</dbReference>
<keyword evidence="2" id="KW-1133">Transmembrane helix</keyword>
<feature type="transmembrane region" description="Helical" evidence="2">
    <location>
        <begin position="90"/>
        <end position="109"/>
    </location>
</feature>
<dbReference type="InterPro" id="IPR046672">
    <property type="entry name" value="DUF6542"/>
</dbReference>
<evidence type="ECO:0000313" key="5">
    <source>
        <dbReference type="Proteomes" id="UP000199515"/>
    </source>
</evidence>
<keyword evidence="2" id="KW-0472">Membrane</keyword>
<protein>
    <recommendedName>
        <fullName evidence="3">DUF6542 domain-containing protein</fullName>
    </recommendedName>
</protein>
<feature type="transmembrane region" description="Helical" evidence="2">
    <location>
        <begin position="129"/>
        <end position="148"/>
    </location>
</feature>
<evidence type="ECO:0000256" key="1">
    <source>
        <dbReference type="SAM" id="MobiDB-lite"/>
    </source>
</evidence>
<keyword evidence="2" id="KW-0812">Transmembrane</keyword>
<feature type="compositionally biased region" description="Basic and acidic residues" evidence="1">
    <location>
        <begin position="259"/>
        <end position="287"/>
    </location>
</feature>
<feature type="region of interest" description="Disordered" evidence="1">
    <location>
        <begin position="156"/>
        <end position="287"/>
    </location>
</feature>
<dbReference type="Proteomes" id="UP000199515">
    <property type="component" value="Unassembled WGS sequence"/>
</dbReference>
<dbReference type="STRING" id="589385.SAMN05421504_103774"/>
<dbReference type="Pfam" id="PF20177">
    <property type="entry name" value="DUF6542"/>
    <property type="match status" value="1"/>
</dbReference>
<name>A0A1H3EE56_9PSEU</name>
<proteinExistence type="predicted"/>
<gene>
    <name evidence="4" type="ORF">SAMN05421504_103774</name>
</gene>
<evidence type="ECO:0000256" key="2">
    <source>
        <dbReference type="SAM" id="Phobius"/>
    </source>
</evidence>
<organism evidence="4 5">
    <name type="scientific">Amycolatopsis xylanica</name>
    <dbReference type="NCBI Taxonomy" id="589385"/>
    <lineage>
        <taxon>Bacteria</taxon>
        <taxon>Bacillati</taxon>
        <taxon>Actinomycetota</taxon>
        <taxon>Actinomycetes</taxon>
        <taxon>Pseudonocardiales</taxon>
        <taxon>Pseudonocardiaceae</taxon>
        <taxon>Amycolatopsis</taxon>
    </lineage>
</organism>
<dbReference type="EMBL" id="FNON01000003">
    <property type="protein sequence ID" value="SDX76915.1"/>
    <property type="molecule type" value="Genomic_DNA"/>
</dbReference>
<keyword evidence="5" id="KW-1185">Reference proteome</keyword>
<dbReference type="AlphaFoldDB" id="A0A1H3EE56"/>